<comment type="caution">
    <text evidence="1">The sequence shown here is derived from an EMBL/GenBank/DDBJ whole genome shotgun (WGS) entry which is preliminary data.</text>
</comment>
<name>A0ACC2XV90_9TREE</name>
<reference evidence="1" key="1">
    <citation type="submission" date="2023-04" db="EMBL/GenBank/DDBJ databases">
        <title>Draft Genome sequencing of Naganishia species isolated from polar environments using Oxford Nanopore Technology.</title>
        <authorList>
            <person name="Leo P."/>
            <person name="Venkateswaran K."/>
        </authorList>
    </citation>
    <scope>NUCLEOTIDE SEQUENCE</scope>
    <source>
        <strain evidence="1">DBVPG 5303</strain>
    </source>
</reference>
<dbReference type="EMBL" id="JASBWV010000003">
    <property type="protein sequence ID" value="KAJ9127260.1"/>
    <property type="molecule type" value="Genomic_DNA"/>
</dbReference>
<keyword evidence="2" id="KW-1185">Reference proteome</keyword>
<proteinExistence type="predicted"/>
<dbReference type="Proteomes" id="UP001234202">
    <property type="component" value="Unassembled WGS sequence"/>
</dbReference>
<evidence type="ECO:0000313" key="1">
    <source>
        <dbReference type="EMBL" id="KAJ9127260.1"/>
    </source>
</evidence>
<sequence>MSSFSLKPNRTLAAVGALLLVSTTTYLVLKSPSTLSFGQGYISPTTVLPNYISASGLSACEDGSGVEDAEWDETGKSDKVSKEMIVEYMQDHITCKQQDFDAQADKEYLGIKIGSTWDLSEYRAELLETYHSYLSIESSPPAYLDLVKSRLSLRTTNFTFPERPKQILSSNKDKDLPWSFRRWRSLHRGWKVRVFDDDALDAWIGDNFGGTRAEEVWRLLPLPVLKTDIFRCVPPST</sequence>
<gene>
    <name evidence="1" type="ORF">QFC24_001498</name>
</gene>
<protein>
    <submittedName>
        <fullName evidence="1">Uncharacterized protein</fullName>
    </submittedName>
</protein>
<accession>A0ACC2XV90</accession>
<organism evidence="1 2">
    <name type="scientific">Naganishia onofrii</name>
    <dbReference type="NCBI Taxonomy" id="1851511"/>
    <lineage>
        <taxon>Eukaryota</taxon>
        <taxon>Fungi</taxon>
        <taxon>Dikarya</taxon>
        <taxon>Basidiomycota</taxon>
        <taxon>Agaricomycotina</taxon>
        <taxon>Tremellomycetes</taxon>
        <taxon>Filobasidiales</taxon>
        <taxon>Filobasidiaceae</taxon>
        <taxon>Naganishia</taxon>
    </lineage>
</organism>
<evidence type="ECO:0000313" key="2">
    <source>
        <dbReference type="Proteomes" id="UP001234202"/>
    </source>
</evidence>